<gene>
    <name evidence="3" type="primary">PLESTBF000304</name>
    <name evidence="3" type="ORF">PLESTB_000621700</name>
</gene>
<feature type="region of interest" description="Disordered" evidence="2">
    <location>
        <begin position="999"/>
        <end position="1033"/>
    </location>
</feature>
<feature type="region of interest" description="Disordered" evidence="2">
    <location>
        <begin position="1063"/>
        <end position="1106"/>
    </location>
</feature>
<feature type="region of interest" description="Disordered" evidence="2">
    <location>
        <begin position="1209"/>
        <end position="1229"/>
    </location>
</feature>
<feature type="region of interest" description="Disordered" evidence="2">
    <location>
        <begin position="1182"/>
        <end position="1201"/>
    </location>
</feature>
<feature type="compositionally biased region" description="Basic residues" evidence="2">
    <location>
        <begin position="1219"/>
        <end position="1229"/>
    </location>
</feature>
<dbReference type="AlphaFoldDB" id="A0A9W6BHS1"/>
<comment type="caution">
    <text evidence="3">The sequence shown here is derived from an EMBL/GenBank/DDBJ whole genome shotgun (WGS) entry which is preliminary data.</text>
</comment>
<dbReference type="OrthoDB" id="547452at2759"/>
<feature type="region of interest" description="Disordered" evidence="2">
    <location>
        <begin position="1"/>
        <end position="79"/>
    </location>
</feature>
<organism evidence="3 4">
    <name type="scientific">Pleodorina starrii</name>
    <dbReference type="NCBI Taxonomy" id="330485"/>
    <lineage>
        <taxon>Eukaryota</taxon>
        <taxon>Viridiplantae</taxon>
        <taxon>Chlorophyta</taxon>
        <taxon>core chlorophytes</taxon>
        <taxon>Chlorophyceae</taxon>
        <taxon>CS clade</taxon>
        <taxon>Chlamydomonadales</taxon>
        <taxon>Volvocaceae</taxon>
        <taxon>Pleodorina</taxon>
    </lineage>
</organism>
<evidence type="ECO:0000313" key="4">
    <source>
        <dbReference type="Proteomes" id="UP001165080"/>
    </source>
</evidence>
<feature type="compositionally biased region" description="Acidic residues" evidence="2">
    <location>
        <begin position="601"/>
        <end position="612"/>
    </location>
</feature>
<feature type="compositionally biased region" description="Gly residues" evidence="2">
    <location>
        <begin position="703"/>
        <end position="714"/>
    </location>
</feature>
<feature type="region of interest" description="Disordered" evidence="2">
    <location>
        <begin position="584"/>
        <end position="612"/>
    </location>
</feature>
<feature type="compositionally biased region" description="Acidic residues" evidence="2">
    <location>
        <begin position="17"/>
        <end position="29"/>
    </location>
</feature>
<feature type="region of interest" description="Disordered" evidence="2">
    <location>
        <begin position="900"/>
        <end position="929"/>
    </location>
</feature>
<feature type="compositionally biased region" description="Gly residues" evidence="2">
    <location>
        <begin position="641"/>
        <end position="661"/>
    </location>
</feature>
<feature type="compositionally biased region" description="Acidic residues" evidence="2">
    <location>
        <begin position="626"/>
        <end position="640"/>
    </location>
</feature>
<keyword evidence="4" id="KW-1185">Reference proteome</keyword>
<name>A0A9W6BHS1_9CHLO</name>
<feature type="region of interest" description="Disordered" evidence="2">
    <location>
        <begin position="626"/>
        <end position="666"/>
    </location>
</feature>
<feature type="region of interest" description="Disordered" evidence="2">
    <location>
        <begin position="772"/>
        <end position="816"/>
    </location>
</feature>
<feature type="region of interest" description="Disordered" evidence="2">
    <location>
        <begin position="687"/>
        <end position="714"/>
    </location>
</feature>
<feature type="compositionally biased region" description="Gly residues" evidence="2">
    <location>
        <begin position="787"/>
        <end position="798"/>
    </location>
</feature>
<keyword evidence="1" id="KW-0175">Coiled coil</keyword>
<proteinExistence type="predicted"/>
<dbReference type="Proteomes" id="UP001165080">
    <property type="component" value="Unassembled WGS sequence"/>
</dbReference>
<evidence type="ECO:0000256" key="1">
    <source>
        <dbReference type="SAM" id="Coils"/>
    </source>
</evidence>
<feature type="coiled-coil region" evidence="1">
    <location>
        <begin position="816"/>
        <end position="871"/>
    </location>
</feature>
<feature type="compositionally biased region" description="Low complexity" evidence="2">
    <location>
        <begin position="250"/>
        <end position="260"/>
    </location>
</feature>
<sequence>MKARSTGSGGYRVAYYPDDDLMYNDDDMDYIPPARKKTAPLSGGGKERPGLPKRPAAQSPPPGAGGQSTSPSKAVRSRPTNNQLLYKAYFRWAHYPHKLKAANLPDETDACASVTAAFLQVLQIMQTAEQLRHGNNKRNVLQILSSNTRRTKVVELSSGTHRVPDELKKHYLSDGEGGQYSTNLDRNRYGNDDNYLFTVIRYDLEFLGLCPCMVDVEIIDAKQGNTSIIVSAGTEVCTCQGGPPVGAAPVGAPAPVASGATAGGHHHHHATSGGAGHLNHHVGPAATVSGGGRPAVKTEYADPLGPHAHMPPAAGGAAGGNSGYAGGGAAAAAAAAGGGPPDVANLPPLYGPGSFRGGPALGGAMGRESPKRSGTSVSQLFDALVMAATGGADGAADGAAGGGGLGGEPPVTSPAHADRPERGLGGGGVGAMGALGGPRLHGPPGRNKSKLWSINNLSYGGEVDSLQNALDAFREQDEIASGDPAAFLTGGASAGGVGPDGSLQRSDSLRQRRRKPLRNSSILGRPASSGGVAPLGSKLGIVLREKSDDNLKLTTDPDLGGALAVGGLGGCGVSFQAGGGLPLPLGGHGGAPQPGSSLASGEDDNDGGGEADAEDALAAKGEDLGVEGEGEAGGEEEGQEEGAGGGGMGAGRGGFGGGGPTASGTLARASALPRSGAPLRHHVRHVPRQSSVANLGPRVANSSGGGGGNGGGGANVGGGGGPGASGMGALGGLGLGMLGPGGLGGSASAAIAGEQLRRLANELEVMRHENRSLKQQLQRVNSSSANGAGGGGGGGGAGSPSLGLKQQQQQSSDNLAANDSARLRKLEAELSSMRNELLGLSSAKKSADDENKHLKRELLTAQQQLAALLSRVMGGCGGAPGALGLGAAAAPPLQGSPTAGILASLLGPTGGASTGPAPPPPQQQQQQPLVAGAFDPSTFAAHLVAVRQQAGPLQQNPVSGGGGAHEVAAAAHEGRGSAAFPGGSDAAEVLLAAVAAAGATGGSGGGRHSEPGDGAQHGFDVGAQPQGLGKKRTADEAGLPMAVGDGEVDGVGAAADIESLSRRACAAAPPPTSAVPDLMGAASKPGPSHQQQQEHPQLASLPSFGPAVPGAATAATSLNAFQRAADSGAAGTPADSNCFSDVVQLLALPNLDCAFTSSELAAPFGGGGGGTAALAAASGVQALGSGSGSGSGTASVPQMPQSEHQQLLMSGQYGQQQQQHHHHHHHGLR</sequence>
<protein>
    <submittedName>
        <fullName evidence="3">Uncharacterized protein</fullName>
    </submittedName>
</protein>
<feature type="region of interest" description="Disordered" evidence="2">
    <location>
        <begin position="398"/>
        <end position="428"/>
    </location>
</feature>
<feature type="region of interest" description="Disordered" evidence="2">
    <location>
        <begin position="484"/>
        <end position="535"/>
    </location>
</feature>
<feature type="region of interest" description="Disordered" evidence="2">
    <location>
        <begin position="250"/>
        <end position="314"/>
    </location>
</feature>
<evidence type="ECO:0000256" key="2">
    <source>
        <dbReference type="SAM" id="MobiDB-lite"/>
    </source>
</evidence>
<reference evidence="3 4" key="1">
    <citation type="journal article" date="2023" name="Commun. Biol.">
        <title>Reorganization of the ancestral sex-determining regions during the evolution of trioecy in Pleodorina starrii.</title>
        <authorList>
            <person name="Takahashi K."/>
            <person name="Suzuki S."/>
            <person name="Kawai-Toyooka H."/>
            <person name="Yamamoto K."/>
            <person name="Hamaji T."/>
            <person name="Ootsuki R."/>
            <person name="Yamaguchi H."/>
            <person name="Kawachi M."/>
            <person name="Higashiyama T."/>
            <person name="Nozaki H."/>
        </authorList>
    </citation>
    <scope>NUCLEOTIDE SEQUENCE [LARGE SCALE GENOMIC DNA]</scope>
    <source>
        <strain evidence="3 4">NIES-4479</strain>
    </source>
</reference>
<dbReference type="EMBL" id="BRXU01000006">
    <property type="protein sequence ID" value="GLC52369.1"/>
    <property type="molecule type" value="Genomic_DNA"/>
</dbReference>
<evidence type="ECO:0000313" key="3">
    <source>
        <dbReference type="EMBL" id="GLC52369.1"/>
    </source>
</evidence>
<accession>A0A9W6BHS1</accession>